<dbReference type="OrthoDB" id="1787088at2"/>
<protein>
    <submittedName>
        <fullName evidence="1">Uncharacterized protein</fullName>
    </submittedName>
</protein>
<dbReference type="EMBL" id="FOTY01000003">
    <property type="protein sequence ID" value="SFL68884.1"/>
    <property type="molecule type" value="Genomic_DNA"/>
</dbReference>
<evidence type="ECO:0000313" key="1">
    <source>
        <dbReference type="EMBL" id="SFL68884.1"/>
    </source>
</evidence>
<sequence length="118" mass="14438">MNELYQKIQEYLNMDTEIEFEEFRDYYQQVIQYLDHEQQEPDETEIWQSLFVAESIMSNAENRAKTVKNNAERKKYRKMNERMNLYAGHFTKKLNQLGYTQDDIEYHFDAMLEEDVSK</sequence>
<name>A0A1I4JQX9_9BACI</name>
<reference evidence="1 2" key="1">
    <citation type="submission" date="2016-10" db="EMBL/GenBank/DDBJ databases">
        <authorList>
            <person name="de Groot N.N."/>
        </authorList>
    </citation>
    <scope>NUCLEOTIDE SEQUENCE [LARGE SCALE GENOMIC DNA]</scope>
    <source>
        <strain evidence="1 2">CGMCC 1.6134</strain>
    </source>
</reference>
<dbReference type="RefSeq" id="WP_090925842.1">
    <property type="nucleotide sequence ID" value="NZ_FOTY01000003.1"/>
</dbReference>
<dbReference type="AlphaFoldDB" id="A0A1I4JQX9"/>
<accession>A0A1I4JQX9</accession>
<gene>
    <name evidence="1" type="ORF">SAMN04488054_103299</name>
</gene>
<proteinExistence type="predicted"/>
<evidence type="ECO:0000313" key="2">
    <source>
        <dbReference type="Proteomes" id="UP000199668"/>
    </source>
</evidence>
<dbReference type="STRING" id="266892.SAMN04488054_103299"/>
<keyword evidence="2" id="KW-1185">Reference proteome</keyword>
<dbReference type="Proteomes" id="UP000199668">
    <property type="component" value="Unassembled WGS sequence"/>
</dbReference>
<organism evidence="1 2">
    <name type="scientific">Salibacterium qingdaonense</name>
    <dbReference type="NCBI Taxonomy" id="266892"/>
    <lineage>
        <taxon>Bacteria</taxon>
        <taxon>Bacillati</taxon>
        <taxon>Bacillota</taxon>
        <taxon>Bacilli</taxon>
        <taxon>Bacillales</taxon>
        <taxon>Bacillaceae</taxon>
    </lineage>
</organism>